<dbReference type="AlphaFoldDB" id="A0A8X7BSR7"/>
<dbReference type="OrthoDB" id="6421350at2759"/>
<reference evidence="1" key="1">
    <citation type="submission" date="2020-08" db="EMBL/GenBank/DDBJ databases">
        <title>Multicomponent nature underlies the extraordinary mechanical properties of spider dragline silk.</title>
        <authorList>
            <person name="Kono N."/>
            <person name="Nakamura H."/>
            <person name="Mori M."/>
            <person name="Yoshida Y."/>
            <person name="Ohtoshi R."/>
            <person name="Malay A.D."/>
            <person name="Moran D.A.P."/>
            <person name="Tomita M."/>
            <person name="Numata K."/>
            <person name="Arakawa K."/>
        </authorList>
    </citation>
    <scope>NUCLEOTIDE SEQUENCE</scope>
</reference>
<evidence type="ECO:0000313" key="2">
    <source>
        <dbReference type="Proteomes" id="UP000886998"/>
    </source>
</evidence>
<sequence length="96" mass="10215">MIWGDSIPPTSGQQLRSSGRFLWSAAARTVQCLHEPVKELLDHNGCDVEEAVNAAGSAHNEGEVGHPVQGHVRVVRFLGSDQITKADGGEGDEAKV</sequence>
<keyword evidence="2" id="KW-1185">Reference proteome</keyword>
<dbReference type="EMBL" id="BMAV01002727">
    <property type="protein sequence ID" value="GFY41868.1"/>
    <property type="molecule type" value="Genomic_DNA"/>
</dbReference>
<protein>
    <submittedName>
        <fullName evidence="1">Uncharacterized protein</fullName>
    </submittedName>
</protein>
<organism evidence="1 2">
    <name type="scientific">Trichonephila inaurata madagascariensis</name>
    <dbReference type="NCBI Taxonomy" id="2747483"/>
    <lineage>
        <taxon>Eukaryota</taxon>
        <taxon>Metazoa</taxon>
        <taxon>Ecdysozoa</taxon>
        <taxon>Arthropoda</taxon>
        <taxon>Chelicerata</taxon>
        <taxon>Arachnida</taxon>
        <taxon>Araneae</taxon>
        <taxon>Araneomorphae</taxon>
        <taxon>Entelegynae</taxon>
        <taxon>Araneoidea</taxon>
        <taxon>Nephilidae</taxon>
        <taxon>Trichonephila</taxon>
        <taxon>Trichonephila inaurata</taxon>
    </lineage>
</organism>
<name>A0A8X7BSR7_9ARAC</name>
<evidence type="ECO:0000313" key="1">
    <source>
        <dbReference type="EMBL" id="GFY41868.1"/>
    </source>
</evidence>
<accession>A0A8X7BSR7</accession>
<comment type="caution">
    <text evidence="1">The sequence shown here is derived from an EMBL/GenBank/DDBJ whole genome shotgun (WGS) entry which is preliminary data.</text>
</comment>
<dbReference type="Proteomes" id="UP000886998">
    <property type="component" value="Unassembled WGS sequence"/>
</dbReference>
<gene>
    <name evidence="1" type="ORF">TNIN_133861</name>
</gene>
<proteinExistence type="predicted"/>